<dbReference type="InterPro" id="IPR029016">
    <property type="entry name" value="GAF-like_dom_sf"/>
</dbReference>
<dbReference type="AlphaFoldDB" id="A0A243QFK8"/>
<keyword evidence="7" id="KW-1185">Reference proteome</keyword>
<organism evidence="6 7">
    <name type="scientific">Gordonia lacunae</name>
    <dbReference type="NCBI Taxonomy" id="417102"/>
    <lineage>
        <taxon>Bacteria</taxon>
        <taxon>Bacillati</taxon>
        <taxon>Actinomycetota</taxon>
        <taxon>Actinomycetes</taxon>
        <taxon>Mycobacteriales</taxon>
        <taxon>Gordoniaceae</taxon>
        <taxon>Gordonia</taxon>
    </lineage>
</organism>
<feature type="domain" description="IclR-ED" evidence="5">
    <location>
        <begin position="72"/>
        <end position="266"/>
    </location>
</feature>
<dbReference type="Gene3D" id="1.10.10.10">
    <property type="entry name" value="Winged helix-like DNA-binding domain superfamily/Winged helix DNA-binding domain"/>
    <property type="match status" value="1"/>
</dbReference>
<dbReference type="Proteomes" id="UP000194632">
    <property type="component" value="Unassembled WGS sequence"/>
</dbReference>
<dbReference type="PROSITE" id="PS51078">
    <property type="entry name" value="ICLR_ED"/>
    <property type="match status" value="1"/>
</dbReference>
<evidence type="ECO:0000259" key="4">
    <source>
        <dbReference type="PROSITE" id="PS51077"/>
    </source>
</evidence>
<keyword evidence="1" id="KW-0805">Transcription regulation</keyword>
<dbReference type="GO" id="GO:0003677">
    <property type="term" value="F:DNA binding"/>
    <property type="evidence" value="ECO:0007669"/>
    <property type="project" value="UniProtKB-KW"/>
</dbReference>
<dbReference type="InterPro" id="IPR036390">
    <property type="entry name" value="WH_DNA-bd_sf"/>
</dbReference>
<dbReference type="InterPro" id="IPR014757">
    <property type="entry name" value="Tscrpt_reg_IclR_C"/>
</dbReference>
<dbReference type="SUPFAM" id="SSF55781">
    <property type="entry name" value="GAF domain-like"/>
    <property type="match status" value="1"/>
</dbReference>
<dbReference type="PROSITE" id="PS51077">
    <property type="entry name" value="HTH_ICLR"/>
    <property type="match status" value="1"/>
</dbReference>
<gene>
    <name evidence="6" type="ORF">CA982_02050</name>
</gene>
<dbReference type="RefSeq" id="WP_086533687.1">
    <property type="nucleotide sequence ID" value="NZ_NGFO01000002.1"/>
</dbReference>
<evidence type="ECO:0000256" key="3">
    <source>
        <dbReference type="ARBA" id="ARBA00023163"/>
    </source>
</evidence>
<protein>
    <submittedName>
        <fullName evidence="6">Transcriptional regulator</fullName>
    </submittedName>
</protein>
<dbReference type="PANTHER" id="PTHR30136">
    <property type="entry name" value="HELIX-TURN-HELIX TRANSCRIPTIONAL REGULATOR, ICLR FAMILY"/>
    <property type="match status" value="1"/>
</dbReference>
<dbReference type="STRING" id="417102.CA982_02050"/>
<evidence type="ECO:0000256" key="2">
    <source>
        <dbReference type="ARBA" id="ARBA00023125"/>
    </source>
</evidence>
<keyword evidence="2" id="KW-0238">DNA-binding</keyword>
<dbReference type="SUPFAM" id="SSF46785">
    <property type="entry name" value="Winged helix' DNA-binding domain"/>
    <property type="match status" value="1"/>
</dbReference>
<dbReference type="SMART" id="SM00346">
    <property type="entry name" value="HTH_ICLR"/>
    <property type="match status" value="1"/>
</dbReference>
<feature type="domain" description="HTH iclR-type" evidence="4">
    <location>
        <begin position="11"/>
        <end position="71"/>
    </location>
</feature>
<reference evidence="6 7" key="1">
    <citation type="submission" date="2017-05" db="EMBL/GenBank/DDBJ databases">
        <title>Biotechnological potential of actinobacteria isolated from South African environments.</title>
        <authorList>
            <person name="Le Roes-Hill M."/>
            <person name="Prins A."/>
            <person name="Durrell K.A."/>
        </authorList>
    </citation>
    <scope>NUCLEOTIDE SEQUENCE [LARGE SCALE GENOMIC DNA]</scope>
    <source>
        <strain evidence="6">BS2</strain>
    </source>
</reference>
<evidence type="ECO:0000313" key="7">
    <source>
        <dbReference type="Proteomes" id="UP000194632"/>
    </source>
</evidence>
<dbReference type="PANTHER" id="PTHR30136:SF35">
    <property type="entry name" value="HTH-TYPE TRANSCRIPTIONAL REGULATOR RV1719"/>
    <property type="match status" value="1"/>
</dbReference>
<proteinExistence type="predicted"/>
<dbReference type="GO" id="GO:0003700">
    <property type="term" value="F:DNA-binding transcription factor activity"/>
    <property type="evidence" value="ECO:0007669"/>
    <property type="project" value="TreeGrafter"/>
</dbReference>
<dbReference type="GO" id="GO:0045892">
    <property type="term" value="P:negative regulation of DNA-templated transcription"/>
    <property type="evidence" value="ECO:0007669"/>
    <property type="project" value="TreeGrafter"/>
</dbReference>
<dbReference type="EMBL" id="NGFO01000002">
    <property type="protein sequence ID" value="OUC80540.1"/>
    <property type="molecule type" value="Genomic_DNA"/>
</dbReference>
<evidence type="ECO:0000259" key="5">
    <source>
        <dbReference type="PROSITE" id="PS51078"/>
    </source>
</evidence>
<sequence length="266" mass="28265">MRTTQTGDTPISVVDRVSTVLEAFNGAGPMTLAQVTARTKLPRSSVHRLLEQLAQAGWLARSPEQTYELGVKAYELGQAALNQNRLLKGARPVMHAFAQRTGYTMQLGVVDRGDCVYLAKVNGRLSGPTPTAVGQRLPAHVTALGKVVLANRSPLPDRGAPGGLHLDDNGMLVRQTALSITDLTLLKSELQQIRDRGGAFDRGEAFAGIGCVGVSIGPADHIYGNLAGLSICGPVGALDHRKLLGPVRIAAREIWDRCVAADLADH</sequence>
<accession>A0A243QFK8</accession>
<comment type="caution">
    <text evidence="6">The sequence shown here is derived from an EMBL/GenBank/DDBJ whole genome shotgun (WGS) entry which is preliminary data.</text>
</comment>
<dbReference type="InterPro" id="IPR005471">
    <property type="entry name" value="Tscrpt_reg_IclR_N"/>
</dbReference>
<evidence type="ECO:0000256" key="1">
    <source>
        <dbReference type="ARBA" id="ARBA00023015"/>
    </source>
</evidence>
<name>A0A243QFK8_9ACTN</name>
<dbReference type="Pfam" id="PF09339">
    <property type="entry name" value="HTH_IclR"/>
    <property type="match status" value="1"/>
</dbReference>
<dbReference type="Gene3D" id="3.30.450.40">
    <property type="match status" value="1"/>
</dbReference>
<dbReference type="InterPro" id="IPR050707">
    <property type="entry name" value="HTH_MetabolicPath_Reg"/>
</dbReference>
<evidence type="ECO:0000313" key="6">
    <source>
        <dbReference type="EMBL" id="OUC80540.1"/>
    </source>
</evidence>
<dbReference type="Pfam" id="PF01614">
    <property type="entry name" value="IclR_C"/>
    <property type="match status" value="1"/>
</dbReference>
<keyword evidence="3" id="KW-0804">Transcription</keyword>
<dbReference type="InterPro" id="IPR036388">
    <property type="entry name" value="WH-like_DNA-bd_sf"/>
</dbReference>
<dbReference type="OrthoDB" id="60629at2"/>